<dbReference type="InterPro" id="IPR027417">
    <property type="entry name" value="P-loop_NTPase"/>
</dbReference>
<keyword evidence="1" id="KW-0175">Coiled coil</keyword>
<proteinExistence type="predicted"/>
<feature type="domain" description="RecF/RecN/SMC N-terminal" evidence="3">
    <location>
        <begin position="2"/>
        <end position="751"/>
    </location>
</feature>
<dbReference type="PANTHER" id="PTHR43977">
    <property type="entry name" value="STRUCTURAL MAINTENANCE OF CHROMOSOMES PROTEIN 3"/>
    <property type="match status" value="1"/>
</dbReference>
<protein>
    <recommendedName>
        <fullName evidence="3">RecF/RecN/SMC N-terminal domain-containing protein</fullName>
    </recommendedName>
</protein>
<feature type="region of interest" description="Disordered" evidence="2">
    <location>
        <begin position="618"/>
        <end position="638"/>
    </location>
</feature>
<feature type="compositionally biased region" description="Basic and acidic residues" evidence="2">
    <location>
        <begin position="397"/>
        <end position="408"/>
    </location>
</feature>
<dbReference type="AlphaFoldDB" id="A0A1F6LQP1"/>
<organism evidence="4 5">
    <name type="scientific">Candidatus Magasanikbacteria bacterium RIFCSPHIGHO2_01_FULL_50_8</name>
    <dbReference type="NCBI Taxonomy" id="1798674"/>
    <lineage>
        <taxon>Bacteria</taxon>
        <taxon>Candidatus Magasanikiibacteriota</taxon>
    </lineage>
</organism>
<evidence type="ECO:0000256" key="2">
    <source>
        <dbReference type="SAM" id="MobiDB-lite"/>
    </source>
</evidence>
<dbReference type="EMBL" id="MFPV01000039">
    <property type="protein sequence ID" value="OGH61688.1"/>
    <property type="molecule type" value="Genomic_DNA"/>
</dbReference>
<gene>
    <name evidence="4" type="ORF">A2848_01130</name>
</gene>
<reference evidence="4 5" key="1">
    <citation type="journal article" date="2016" name="Nat. Commun.">
        <title>Thousands of microbial genomes shed light on interconnected biogeochemical processes in an aquifer system.</title>
        <authorList>
            <person name="Anantharaman K."/>
            <person name="Brown C.T."/>
            <person name="Hug L.A."/>
            <person name="Sharon I."/>
            <person name="Castelle C.J."/>
            <person name="Probst A.J."/>
            <person name="Thomas B.C."/>
            <person name="Singh A."/>
            <person name="Wilkins M.J."/>
            <person name="Karaoz U."/>
            <person name="Brodie E.L."/>
            <person name="Williams K.H."/>
            <person name="Hubbard S.S."/>
            <person name="Banfield J.F."/>
        </authorList>
    </citation>
    <scope>NUCLEOTIDE SEQUENCE [LARGE SCALE GENOMIC DNA]</scope>
</reference>
<comment type="caution">
    <text evidence="4">The sequence shown here is derived from an EMBL/GenBank/DDBJ whole genome shotgun (WGS) entry which is preliminary data.</text>
</comment>
<dbReference type="Gene3D" id="3.40.50.300">
    <property type="entry name" value="P-loop containing nucleotide triphosphate hydrolases"/>
    <property type="match status" value="2"/>
</dbReference>
<evidence type="ECO:0000313" key="4">
    <source>
        <dbReference type="EMBL" id="OGH61688.1"/>
    </source>
</evidence>
<dbReference type="Pfam" id="PF02463">
    <property type="entry name" value="SMC_N"/>
    <property type="match status" value="1"/>
</dbReference>
<feature type="compositionally biased region" description="Acidic residues" evidence="2">
    <location>
        <begin position="619"/>
        <end position="634"/>
    </location>
</feature>
<evidence type="ECO:0000259" key="3">
    <source>
        <dbReference type="Pfam" id="PF02463"/>
    </source>
</evidence>
<dbReference type="InterPro" id="IPR003395">
    <property type="entry name" value="RecF/RecN/SMC_N"/>
</dbReference>
<feature type="coiled-coil region" evidence="1">
    <location>
        <begin position="269"/>
        <end position="316"/>
    </location>
</feature>
<name>A0A1F6LQP1_9BACT</name>
<dbReference type="SUPFAM" id="SSF52540">
    <property type="entry name" value="P-loop containing nucleoside triphosphate hydrolases"/>
    <property type="match status" value="1"/>
</dbReference>
<evidence type="ECO:0000256" key="1">
    <source>
        <dbReference type="SAM" id="Coils"/>
    </source>
</evidence>
<dbReference type="Proteomes" id="UP000176329">
    <property type="component" value="Unassembled WGS sequence"/>
</dbReference>
<feature type="region of interest" description="Disordered" evidence="2">
    <location>
        <begin position="387"/>
        <end position="412"/>
    </location>
</feature>
<feature type="coiled-coil region" evidence="1">
    <location>
        <begin position="202"/>
        <end position="242"/>
    </location>
</feature>
<accession>A0A1F6LQP1</accession>
<sequence>MYLKRVEIQGFKSFASKVAFEFNEPHGASRSITAIVGPNGSGKSNFADAVRWVLGEQSMKTLRGKKSEDVIFAGSDKRARLGYAEVAVHLVNEGVAAVAAGDEYDWMNVPELVISRRLYREGDGEYYINGSRARLSDIQLLLAKAHFGQKTYTVIGQGLIDQILLVSPRERKEFFDEAAGVKEYQLKRHQALLKLHATRENIAQAENLLQEIEPRLRSLQRAVKRLEEREAVEERLRELQRNYYGTVWHDLQMRVGELTVACGGDEKALAEIRVRYDAMLAQLHKLEVQETQSEVIIGLQREYEELSKKRTSLREEELRLKTALEVSRVRREVRAEWAPLPLTKIIDELEELKVLQHNFSTRLRAATSMETVTEILNEFESLSDRTEQLVKRLQRPAPEEQREEKPDPKIQGQLDDLQESVLLIDGELKSLSEKMHAESHREQQKKSEFFGVQRQLQDEQRAMHEVEQRLSGRKIEQAKYETRLESLREEMRMEIPHLIDDVCAARPAEIVASAEQAQRELFTLKHQLELIGGIDPEVTKEFEETNARYTFLSEQLGDLSGALTNTESAIKNFDEVLKTRREEALTTLNVLFQEFFATLFRGGTAKLVPIYVDPRDELKQDDDSETEEDIEEAAEERAEAAGVSREPVLVGIDIQAQPPGKRIKDISVLSGGERAMTSVALLCAIMASNPSPFVVLDEVDAALDEANSVRYADILERLAEKTQFIVITHNRATMAKGDILYGVTMGEDGVSQLLSVKFGEAERWAK</sequence>
<evidence type="ECO:0000313" key="5">
    <source>
        <dbReference type="Proteomes" id="UP000176329"/>
    </source>
</evidence>